<dbReference type="Gene3D" id="3.30.420.10">
    <property type="entry name" value="Ribonuclease H-like superfamily/Ribonuclease H"/>
    <property type="match status" value="1"/>
</dbReference>
<feature type="region of interest" description="Disordered" evidence="1">
    <location>
        <begin position="1"/>
        <end position="72"/>
    </location>
</feature>
<dbReference type="InterPro" id="IPR014811">
    <property type="entry name" value="ArgoL1"/>
</dbReference>
<proteinExistence type="predicted"/>
<dbReference type="Pfam" id="PF02170">
    <property type="entry name" value="PAZ"/>
    <property type="match status" value="1"/>
</dbReference>
<dbReference type="SMART" id="SM01163">
    <property type="entry name" value="DUF1785"/>
    <property type="match status" value="1"/>
</dbReference>
<dbReference type="InterPro" id="IPR036085">
    <property type="entry name" value="PAZ_dom_sf"/>
</dbReference>
<evidence type="ECO:0000256" key="1">
    <source>
        <dbReference type="SAM" id="MobiDB-lite"/>
    </source>
</evidence>
<dbReference type="CDD" id="cd04657">
    <property type="entry name" value="Piwi_ago-like"/>
    <property type="match status" value="1"/>
</dbReference>
<dbReference type="SMART" id="SM00949">
    <property type="entry name" value="PAZ"/>
    <property type="match status" value="1"/>
</dbReference>
<accession>A0AAE0MTQ0</accession>
<keyword evidence="4" id="KW-1185">Reference proteome</keyword>
<dbReference type="SUPFAM" id="SSF101690">
    <property type="entry name" value="PAZ domain"/>
    <property type="match status" value="1"/>
</dbReference>
<dbReference type="GO" id="GO:0003723">
    <property type="term" value="F:RNA binding"/>
    <property type="evidence" value="ECO:0007669"/>
    <property type="project" value="InterPro"/>
</dbReference>
<dbReference type="Proteomes" id="UP001278500">
    <property type="component" value="Unassembled WGS sequence"/>
</dbReference>
<gene>
    <name evidence="3" type="ORF">B0H65DRAFT_424232</name>
</gene>
<sequence>MSGQKMTLPTRPAGPPQSPTQARSPSGASAASGAAPGQARSNFPPPLGYDPGKMDTRAPLSHEERVGKRVDLPADAYTGSDISSTFAARTGFNTEGNSIRVAVNQYPVTRIANMDVSQYDIALSPEPTAGVVYDKVWKSKKVQQKLASVTNKPWIYDGRKLAWLAQSVDEMRVMVDLDEERGRKPGGERKNVFHITIRPTGKVRLQSLRAYLEKRAPWDNHVLECMSFLDHLLRQGPSERMKTIKRSFFHASMPNRELDMLLMAYKGVYASFRLSQNIKQIGLGVNVDVTNQAFWKANTADKMMKYVINTYGGLRGKGNMQNLDDQLVTSALKPLVNRTTGRYEQSEAMRALRRLKGCRFTLVHRPNEVKEYKIKGFAFDKKYGPDGANSYNVTFKWNNNGTEKEISIRDYMKERYGYALIHSAGWPVIETTRAGSFPAEVCNIVSFNQYQYKLDPNQTASMIKFAVQRPAQRKQDIAASVQRLDWANDKYLKAFGVSISPNMAITEAKVLRHPEVFFEKKTVRPLNTGRWDLRGARFVEGNKEPLTRWCFFALNGCVDQKAVVNFVGSFVTTYKGHGGRIAPGNPYMTNVTANPATLNDELHKHMGTAVGGYKNLYPQIVFIVVPDKTAHVYERIKKVFDCRYGVVTQILNADHVRKAAGQYISNVCMKVNAKLGGQTSSLTATKAKSHGFFTKPTMMIGVDVSHASPGSDMPSIAAMCASVDMEGYQYRAAVETNGWHNEVLTNENIETMVPKFLQAYKDKTGKEVEDIYYFRDGVSEGQFAHVIKQEVEAIKKVYMARFKGQKKARVTVIVATKRHHIRFFPEKGDKNGNCEPGTLVEKEVTHPFHYDFFLNSHHALQGTARPVHYHVLMDDIKPQVNTLQRMIYHQCYTFCRSTTPISLHPAVYYAHLAGARGRSHESLDYGDNARVPEKVREQVNNPDNLVAKHQSPTTYSSEWKKSNPPPKLTVMEGKNHIHNTMWWV</sequence>
<dbReference type="Pfam" id="PF02171">
    <property type="entry name" value="Piwi"/>
    <property type="match status" value="1"/>
</dbReference>
<dbReference type="Gene3D" id="3.40.50.2300">
    <property type="match status" value="1"/>
</dbReference>
<dbReference type="RefSeq" id="XP_062682445.1">
    <property type="nucleotide sequence ID" value="XM_062824501.1"/>
</dbReference>
<organism evidence="3 4">
    <name type="scientific">Neurospora tetraspora</name>
    <dbReference type="NCBI Taxonomy" id="94610"/>
    <lineage>
        <taxon>Eukaryota</taxon>
        <taxon>Fungi</taxon>
        <taxon>Dikarya</taxon>
        <taxon>Ascomycota</taxon>
        <taxon>Pezizomycotina</taxon>
        <taxon>Sordariomycetes</taxon>
        <taxon>Sordariomycetidae</taxon>
        <taxon>Sordariales</taxon>
        <taxon>Sordariaceae</taxon>
        <taxon>Neurospora</taxon>
    </lineage>
</organism>
<dbReference type="SMART" id="SM00950">
    <property type="entry name" value="Piwi"/>
    <property type="match status" value="1"/>
</dbReference>
<dbReference type="Pfam" id="PF08699">
    <property type="entry name" value="ArgoL1"/>
    <property type="match status" value="1"/>
</dbReference>
<dbReference type="Pfam" id="PF16486">
    <property type="entry name" value="ArgoN"/>
    <property type="match status" value="1"/>
</dbReference>
<dbReference type="GeneID" id="87861655"/>
<evidence type="ECO:0000313" key="3">
    <source>
        <dbReference type="EMBL" id="KAK3347363.1"/>
    </source>
</evidence>
<feature type="compositionally biased region" description="Low complexity" evidence="1">
    <location>
        <begin position="21"/>
        <end position="41"/>
    </location>
</feature>
<dbReference type="InterPro" id="IPR032472">
    <property type="entry name" value="ArgoL2"/>
</dbReference>
<dbReference type="SUPFAM" id="SSF53098">
    <property type="entry name" value="Ribonuclease H-like"/>
    <property type="match status" value="1"/>
</dbReference>
<evidence type="ECO:0000259" key="2">
    <source>
        <dbReference type="PROSITE" id="PS50822"/>
    </source>
</evidence>
<dbReference type="InterPro" id="IPR012337">
    <property type="entry name" value="RNaseH-like_sf"/>
</dbReference>
<comment type="caution">
    <text evidence="3">The sequence shown here is derived from an EMBL/GenBank/DDBJ whole genome shotgun (WGS) entry which is preliminary data.</text>
</comment>
<dbReference type="CDD" id="cd02846">
    <property type="entry name" value="PAZ_argonaute_like"/>
    <property type="match status" value="1"/>
</dbReference>
<dbReference type="EMBL" id="JAUEPP010000003">
    <property type="protein sequence ID" value="KAK3347363.1"/>
    <property type="molecule type" value="Genomic_DNA"/>
</dbReference>
<dbReference type="Pfam" id="PF16488">
    <property type="entry name" value="ArgoL2"/>
    <property type="match status" value="1"/>
</dbReference>
<dbReference type="PANTHER" id="PTHR22891">
    <property type="entry name" value="EUKARYOTIC TRANSLATION INITIATION FACTOR 2C"/>
    <property type="match status" value="1"/>
</dbReference>
<dbReference type="PROSITE" id="PS50822">
    <property type="entry name" value="PIWI"/>
    <property type="match status" value="1"/>
</dbReference>
<reference evidence="3" key="2">
    <citation type="submission" date="2023-06" db="EMBL/GenBank/DDBJ databases">
        <authorList>
            <consortium name="Lawrence Berkeley National Laboratory"/>
            <person name="Haridas S."/>
            <person name="Hensen N."/>
            <person name="Bonometti L."/>
            <person name="Westerberg I."/>
            <person name="Brannstrom I.O."/>
            <person name="Guillou S."/>
            <person name="Cros-Aarteil S."/>
            <person name="Calhoun S."/>
            <person name="Kuo A."/>
            <person name="Mondo S."/>
            <person name="Pangilinan J."/>
            <person name="Riley R."/>
            <person name="Labutti K."/>
            <person name="Andreopoulos B."/>
            <person name="Lipzen A."/>
            <person name="Chen C."/>
            <person name="Yanf M."/>
            <person name="Daum C."/>
            <person name="Ng V."/>
            <person name="Clum A."/>
            <person name="Steindorff A."/>
            <person name="Ohm R."/>
            <person name="Martin F."/>
            <person name="Silar P."/>
            <person name="Natvig D."/>
            <person name="Lalanne C."/>
            <person name="Gautier V."/>
            <person name="Ament-Velasquez S.L."/>
            <person name="Kruys A."/>
            <person name="Hutchinson M.I."/>
            <person name="Powell A.J."/>
            <person name="Barry K."/>
            <person name="Miller A.N."/>
            <person name="Grigoriev I.V."/>
            <person name="Debuchy R."/>
            <person name="Gladieux P."/>
            <person name="Thoren M.H."/>
            <person name="Johannesson H."/>
        </authorList>
    </citation>
    <scope>NUCLEOTIDE SEQUENCE</scope>
    <source>
        <strain evidence="3">CBS 560.94</strain>
    </source>
</reference>
<protein>
    <submittedName>
        <fullName evidence="3">Piwi domain-containing protein</fullName>
    </submittedName>
</protein>
<dbReference type="InterPro" id="IPR003165">
    <property type="entry name" value="Piwi"/>
</dbReference>
<dbReference type="InterPro" id="IPR045246">
    <property type="entry name" value="Piwi_ago-like"/>
</dbReference>
<evidence type="ECO:0000313" key="4">
    <source>
        <dbReference type="Proteomes" id="UP001278500"/>
    </source>
</evidence>
<name>A0AAE0MTQ0_9PEZI</name>
<feature type="region of interest" description="Disordered" evidence="1">
    <location>
        <begin position="945"/>
        <end position="966"/>
    </location>
</feature>
<feature type="compositionally biased region" description="Basic and acidic residues" evidence="1">
    <location>
        <begin position="52"/>
        <end position="72"/>
    </location>
</feature>
<dbReference type="InterPro" id="IPR032474">
    <property type="entry name" value="Argonaute_N"/>
</dbReference>
<reference evidence="3" key="1">
    <citation type="journal article" date="2023" name="Mol. Phylogenet. Evol.">
        <title>Genome-scale phylogeny and comparative genomics of the fungal order Sordariales.</title>
        <authorList>
            <person name="Hensen N."/>
            <person name="Bonometti L."/>
            <person name="Westerberg I."/>
            <person name="Brannstrom I.O."/>
            <person name="Guillou S."/>
            <person name="Cros-Aarteil S."/>
            <person name="Calhoun S."/>
            <person name="Haridas S."/>
            <person name="Kuo A."/>
            <person name="Mondo S."/>
            <person name="Pangilinan J."/>
            <person name="Riley R."/>
            <person name="LaButti K."/>
            <person name="Andreopoulos B."/>
            <person name="Lipzen A."/>
            <person name="Chen C."/>
            <person name="Yan M."/>
            <person name="Daum C."/>
            <person name="Ng V."/>
            <person name="Clum A."/>
            <person name="Steindorff A."/>
            <person name="Ohm R.A."/>
            <person name="Martin F."/>
            <person name="Silar P."/>
            <person name="Natvig D.O."/>
            <person name="Lalanne C."/>
            <person name="Gautier V."/>
            <person name="Ament-Velasquez S.L."/>
            <person name="Kruys A."/>
            <person name="Hutchinson M.I."/>
            <person name="Powell A.J."/>
            <person name="Barry K."/>
            <person name="Miller A.N."/>
            <person name="Grigoriev I.V."/>
            <person name="Debuchy R."/>
            <person name="Gladieux P."/>
            <person name="Hiltunen Thoren M."/>
            <person name="Johannesson H."/>
        </authorList>
    </citation>
    <scope>NUCLEOTIDE SEQUENCE</scope>
    <source>
        <strain evidence="3">CBS 560.94</strain>
    </source>
</reference>
<dbReference type="AlphaFoldDB" id="A0AAE0MTQ0"/>
<dbReference type="InterPro" id="IPR036397">
    <property type="entry name" value="RNaseH_sf"/>
</dbReference>
<feature type="domain" description="Piwi" evidence="2">
    <location>
        <begin position="620"/>
        <end position="913"/>
    </location>
</feature>
<dbReference type="InterPro" id="IPR003100">
    <property type="entry name" value="PAZ_dom"/>
</dbReference>
<dbReference type="Gene3D" id="2.170.260.10">
    <property type="entry name" value="paz domain"/>
    <property type="match status" value="1"/>
</dbReference>